<dbReference type="Pfam" id="PF10737">
    <property type="entry name" value="GerPC"/>
    <property type="match status" value="1"/>
</dbReference>
<accession>A0A5D4TFF3</accession>
<dbReference type="RefSeq" id="WP_148978502.1">
    <property type="nucleotide sequence ID" value="NZ_JBNIKO010000005.1"/>
</dbReference>
<dbReference type="Proteomes" id="UP000324517">
    <property type="component" value="Unassembled WGS sequence"/>
</dbReference>
<dbReference type="InterPro" id="IPR019673">
    <property type="entry name" value="Spore_germination_GerPC"/>
</dbReference>
<dbReference type="EMBL" id="VTET01000002">
    <property type="protein sequence ID" value="TYS73478.1"/>
    <property type="molecule type" value="Genomic_DNA"/>
</dbReference>
<sequence length="136" mass="15872">MSNNDEMERRIRDLEVKIEQLTTRFNKMNDTKQQVVHYHIKTLEIQNAQIDKLNYHLDSIGIEQLSGTLNIGNNFDTKQQTPVKEPQTNKEFNEKNSPSYRPLKKQKNKSEESRHISVTNRKSGFSVKINGKEEIG</sequence>
<dbReference type="AlphaFoldDB" id="A0A5D4TFF3"/>
<feature type="region of interest" description="Disordered" evidence="2">
    <location>
        <begin position="73"/>
        <end position="136"/>
    </location>
</feature>
<name>A0A5D4TFF3_9BACI</name>
<evidence type="ECO:0000313" key="3">
    <source>
        <dbReference type="EMBL" id="TYS73478.1"/>
    </source>
</evidence>
<evidence type="ECO:0000256" key="1">
    <source>
        <dbReference type="SAM" id="Coils"/>
    </source>
</evidence>
<dbReference type="OrthoDB" id="2620164at2"/>
<evidence type="ECO:0000256" key="2">
    <source>
        <dbReference type="SAM" id="MobiDB-lite"/>
    </source>
</evidence>
<feature type="coiled-coil region" evidence="1">
    <location>
        <begin position="4"/>
        <end position="31"/>
    </location>
</feature>
<gene>
    <name evidence="3" type="ORF">FZC75_03860</name>
</gene>
<organism evidence="3 4">
    <name type="scientific">Sutcliffiella horikoshii</name>
    <dbReference type="NCBI Taxonomy" id="79883"/>
    <lineage>
        <taxon>Bacteria</taxon>
        <taxon>Bacillati</taxon>
        <taxon>Bacillota</taxon>
        <taxon>Bacilli</taxon>
        <taxon>Bacillales</taxon>
        <taxon>Bacillaceae</taxon>
        <taxon>Sutcliffiella</taxon>
    </lineage>
</organism>
<feature type="compositionally biased region" description="Polar residues" evidence="2">
    <location>
        <begin position="73"/>
        <end position="82"/>
    </location>
</feature>
<evidence type="ECO:0000313" key="4">
    <source>
        <dbReference type="Proteomes" id="UP000324517"/>
    </source>
</evidence>
<keyword evidence="1" id="KW-0175">Coiled coil</keyword>
<proteinExistence type="predicted"/>
<protein>
    <submittedName>
        <fullName evidence="3">Uncharacterized protein</fullName>
    </submittedName>
</protein>
<comment type="caution">
    <text evidence="3">The sequence shown here is derived from an EMBL/GenBank/DDBJ whole genome shotgun (WGS) entry which is preliminary data.</text>
</comment>
<reference evidence="3 4" key="1">
    <citation type="submission" date="2019-08" db="EMBL/GenBank/DDBJ databases">
        <title>Bacillus genomes from the desert of Cuatro Cienegas, Coahuila.</title>
        <authorList>
            <person name="Olmedo-Alvarez G."/>
        </authorList>
    </citation>
    <scope>NUCLEOTIDE SEQUENCE [LARGE SCALE GENOMIC DNA]</scope>
    <source>
        <strain evidence="3 4">CH98b_3T</strain>
    </source>
</reference>